<feature type="domain" description="C2H2-type" evidence="11">
    <location>
        <begin position="84"/>
        <end position="111"/>
    </location>
</feature>
<evidence type="ECO:0000256" key="5">
    <source>
        <dbReference type="ARBA" id="ARBA00022833"/>
    </source>
</evidence>
<feature type="region of interest" description="Disordered" evidence="10">
    <location>
        <begin position="348"/>
        <end position="380"/>
    </location>
</feature>
<evidence type="ECO:0000313" key="12">
    <source>
        <dbReference type="EMBL" id="PFH46726.1"/>
    </source>
</evidence>
<protein>
    <recommendedName>
        <fullName evidence="11">C2H2-type domain-containing protein</fullName>
    </recommendedName>
</protein>
<evidence type="ECO:0000256" key="10">
    <source>
        <dbReference type="SAM" id="MobiDB-lite"/>
    </source>
</evidence>
<dbReference type="PANTHER" id="PTHR46179">
    <property type="entry name" value="ZINC FINGER PROTEIN"/>
    <property type="match status" value="1"/>
</dbReference>
<keyword evidence="13" id="KW-1185">Reference proteome</keyword>
<evidence type="ECO:0000256" key="4">
    <source>
        <dbReference type="ARBA" id="ARBA00022771"/>
    </source>
</evidence>
<keyword evidence="4 9" id="KW-0863">Zinc-finger</keyword>
<proteinExistence type="predicted"/>
<dbReference type="STRING" id="703135.A0A2A9NG31"/>
<evidence type="ECO:0000256" key="2">
    <source>
        <dbReference type="ARBA" id="ARBA00022723"/>
    </source>
</evidence>
<dbReference type="GO" id="GO:0005634">
    <property type="term" value="C:nucleus"/>
    <property type="evidence" value="ECO:0007669"/>
    <property type="project" value="UniProtKB-SubCell"/>
</dbReference>
<evidence type="ECO:0000256" key="1">
    <source>
        <dbReference type="ARBA" id="ARBA00004123"/>
    </source>
</evidence>
<dbReference type="SUPFAM" id="SSF57667">
    <property type="entry name" value="beta-beta-alpha zinc fingers"/>
    <property type="match status" value="4"/>
</dbReference>
<dbReference type="Pfam" id="PF00096">
    <property type="entry name" value="zf-C2H2"/>
    <property type="match status" value="1"/>
</dbReference>
<feature type="domain" description="C2H2-type" evidence="11">
    <location>
        <begin position="297"/>
        <end position="327"/>
    </location>
</feature>
<evidence type="ECO:0000259" key="11">
    <source>
        <dbReference type="PROSITE" id="PS50157"/>
    </source>
</evidence>
<dbReference type="InterPro" id="IPR051061">
    <property type="entry name" value="Zinc_finger_trans_reg"/>
</dbReference>
<dbReference type="InterPro" id="IPR013087">
    <property type="entry name" value="Znf_C2H2_type"/>
</dbReference>
<dbReference type="Gene3D" id="3.30.160.60">
    <property type="entry name" value="Classic Zinc Finger"/>
    <property type="match status" value="6"/>
</dbReference>
<gene>
    <name evidence="12" type="ORF">AMATHDRAFT_199122</name>
</gene>
<dbReference type="FunFam" id="3.30.160.60:FF:000100">
    <property type="entry name" value="Zinc finger 45-like"/>
    <property type="match status" value="1"/>
</dbReference>
<evidence type="ECO:0000256" key="8">
    <source>
        <dbReference type="ARBA" id="ARBA00023242"/>
    </source>
</evidence>
<dbReference type="PROSITE" id="PS50157">
    <property type="entry name" value="ZINC_FINGER_C2H2_2"/>
    <property type="match status" value="6"/>
</dbReference>
<dbReference type="OrthoDB" id="427030at2759"/>
<dbReference type="Proteomes" id="UP000242287">
    <property type="component" value="Unassembled WGS sequence"/>
</dbReference>
<evidence type="ECO:0000256" key="3">
    <source>
        <dbReference type="ARBA" id="ARBA00022737"/>
    </source>
</evidence>
<keyword evidence="2" id="KW-0479">Metal-binding</keyword>
<keyword evidence="3" id="KW-0677">Repeat</keyword>
<dbReference type="GO" id="GO:0000978">
    <property type="term" value="F:RNA polymerase II cis-regulatory region sequence-specific DNA binding"/>
    <property type="evidence" value="ECO:0007669"/>
    <property type="project" value="UniProtKB-ARBA"/>
</dbReference>
<reference evidence="12 13" key="1">
    <citation type="submission" date="2014-02" db="EMBL/GenBank/DDBJ databases">
        <title>Transposable element dynamics among asymbiotic and ectomycorrhizal Amanita fungi.</title>
        <authorList>
            <consortium name="DOE Joint Genome Institute"/>
            <person name="Hess J."/>
            <person name="Skrede I."/>
            <person name="Wolfe B."/>
            <person name="LaButti K."/>
            <person name="Ohm R.A."/>
            <person name="Grigoriev I.V."/>
            <person name="Pringle A."/>
        </authorList>
    </citation>
    <scope>NUCLEOTIDE SEQUENCE [LARGE SCALE GENOMIC DNA]</scope>
    <source>
        <strain evidence="12 13">SKay4041</strain>
    </source>
</reference>
<dbReference type="FunFam" id="3.30.160.60:FF:000072">
    <property type="entry name" value="zinc finger protein 143 isoform X1"/>
    <property type="match status" value="1"/>
</dbReference>
<feature type="domain" description="C2H2-type" evidence="11">
    <location>
        <begin position="49"/>
        <end position="78"/>
    </location>
</feature>
<evidence type="ECO:0000256" key="6">
    <source>
        <dbReference type="ARBA" id="ARBA00023015"/>
    </source>
</evidence>
<name>A0A2A9NG31_9AGAR</name>
<feature type="domain" description="C2H2-type" evidence="11">
    <location>
        <begin position="177"/>
        <end position="206"/>
    </location>
</feature>
<dbReference type="AlphaFoldDB" id="A0A2A9NG31"/>
<evidence type="ECO:0000313" key="13">
    <source>
        <dbReference type="Proteomes" id="UP000242287"/>
    </source>
</evidence>
<accession>A0A2A9NG31</accession>
<keyword evidence="7" id="KW-0804">Transcription</keyword>
<evidence type="ECO:0000256" key="7">
    <source>
        <dbReference type="ARBA" id="ARBA00023163"/>
    </source>
</evidence>
<dbReference type="PANTHER" id="PTHR46179:SF13">
    <property type="entry name" value="C2H2-TYPE DOMAIN-CONTAINING PROTEIN"/>
    <property type="match status" value="1"/>
</dbReference>
<feature type="domain" description="C2H2-type" evidence="11">
    <location>
        <begin position="114"/>
        <end position="143"/>
    </location>
</feature>
<keyword evidence="6" id="KW-0805">Transcription regulation</keyword>
<dbReference type="PROSITE" id="PS00028">
    <property type="entry name" value="ZINC_FINGER_C2H2_1"/>
    <property type="match status" value="7"/>
</dbReference>
<dbReference type="GO" id="GO:0000981">
    <property type="term" value="F:DNA-binding transcription factor activity, RNA polymerase II-specific"/>
    <property type="evidence" value="ECO:0007669"/>
    <property type="project" value="UniProtKB-ARBA"/>
</dbReference>
<feature type="domain" description="C2H2-type" evidence="11">
    <location>
        <begin position="144"/>
        <end position="174"/>
    </location>
</feature>
<dbReference type="InterPro" id="IPR036236">
    <property type="entry name" value="Znf_C2H2_sf"/>
</dbReference>
<keyword evidence="5" id="KW-0862">Zinc</keyword>
<comment type="subcellular location">
    <subcellularLocation>
        <location evidence="1">Nucleus</location>
    </subcellularLocation>
</comment>
<sequence>MSCTITLPDTVLGKRKAIQDLVLHLPSSPEPTSSDFDNKSHQPLTKKLHTCSFQGCEKTYSKPSRLAEHQRSHTGEACSCLRPFVCDTCQKSYLRETHLQAHVRSHLPQSARPLVCSELDCTKRFWTSQHLRVHLEWHKGVKPFTCREPGCNEAFAKQHQLRSHACTVHAPPGTKPYRCDHDGCTKSFSMNHHLQAHRKTHDEKRYTCVHNACLAESDDLPIYFPTWTALQYHMRTEHPPTCTHPSCNGRVFSCQKNLHAHQKLHVLRDLEEQLDSVEFGNEQPVKKRRGGDLGRDWKCTVDGCEKDFKSKKALATHTNVTHLGRRDFVCPRDGCDARYGYKHLLQRHIAKDHTPGSNSSSDEEESGEDKEPHRKQRTERLMNIDEITGVAYSRRAEGNKPKILRCPYPNLKQIYSEVPIRSTSMENGDFRHGEQSCDYVFTRAYDVRRHLRAVHSVNLEKEEVEEWVRKVRTSTVYSGDQA</sequence>
<dbReference type="SMART" id="SM00355">
    <property type="entry name" value="ZnF_C2H2"/>
    <property type="match status" value="10"/>
</dbReference>
<evidence type="ECO:0000256" key="9">
    <source>
        <dbReference type="PROSITE-ProRule" id="PRU00042"/>
    </source>
</evidence>
<dbReference type="GO" id="GO:0008270">
    <property type="term" value="F:zinc ion binding"/>
    <property type="evidence" value="ECO:0007669"/>
    <property type="project" value="UniProtKB-KW"/>
</dbReference>
<dbReference type="EMBL" id="KZ302164">
    <property type="protein sequence ID" value="PFH46726.1"/>
    <property type="molecule type" value="Genomic_DNA"/>
</dbReference>
<organism evidence="12 13">
    <name type="scientific">Amanita thiersii Skay4041</name>
    <dbReference type="NCBI Taxonomy" id="703135"/>
    <lineage>
        <taxon>Eukaryota</taxon>
        <taxon>Fungi</taxon>
        <taxon>Dikarya</taxon>
        <taxon>Basidiomycota</taxon>
        <taxon>Agaricomycotina</taxon>
        <taxon>Agaricomycetes</taxon>
        <taxon>Agaricomycetidae</taxon>
        <taxon>Agaricales</taxon>
        <taxon>Pluteineae</taxon>
        <taxon>Amanitaceae</taxon>
        <taxon>Amanita</taxon>
    </lineage>
</organism>
<keyword evidence="8" id="KW-0539">Nucleus</keyword>